<gene>
    <name evidence="4" type="ORF">JS521_13130</name>
</gene>
<protein>
    <submittedName>
        <fullName evidence="4">Kinase</fullName>
    </submittedName>
</protein>
<dbReference type="Proteomes" id="UP000712045">
    <property type="component" value="Unassembled WGS sequence"/>
</dbReference>
<evidence type="ECO:0000256" key="1">
    <source>
        <dbReference type="ARBA" id="ARBA00022777"/>
    </source>
</evidence>
<dbReference type="InterPro" id="IPR014721">
    <property type="entry name" value="Ribsml_uS5_D2-typ_fold_subgr"/>
</dbReference>
<feature type="region of interest" description="Disordered" evidence="2">
    <location>
        <begin position="311"/>
        <end position="336"/>
    </location>
</feature>
<evidence type="ECO:0000256" key="2">
    <source>
        <dbReference type="SAM" id="MobiDB-lite"/>
    </source>
</evidence>
<dbReference type="InterPro" id="IPR020568">
    <property type="entry name" value="Ribosomal_Su5_D2-typ_SF"/>
</dbReference>
<reference evidence="4 5" key="1">
    <citation type="submission" date="2021-02" db="EMBL/GenBank/DDBJ databases">
        <title>Genome Streptomyces sp. RHZ10.</title>
        <authorList>
            <person name="Besaury L."/>
        </authorList>
    </citation>
    <scope>NUCLEOTIDE SEQUENCE [LARGE SCALE GENOMIC DNA]</scope>
    <source>
        <strain evidence="4 5">RHZ10</strain>
    </source>
</reference>
<dbReference type="GO" id="GO:0016301">
    <property type="term" value="F:kinase activity"/>
    <property type="evidence" value="ECO:0007669"/>
    <property type="project" value="UniProtKB-KW"/>
</dbReference>
<evidence type="ECO:0000313" key="5">
    <source>
        <dbReference type="Proteomes" id="UP000712045"/>
    </source>
</evidence>
<organism evidence="4 5">
    <name type="scientific">Streptomyces durocortorensis</name>
    <dbReference type="NCBI Taxonomy" id="2811104"/>
    <lineage>
        <taxon>Bacteria</taxon>
        <taxon>Bacillati</taxon>
        <taxon>Actinomycetota</taxon>
        <taxon>Actinomycetes</taxon>
        <taxon>Kitasatosporales</taxon>
        <taxon>Streptomycetaceae</taxon>
        <taxon>Streptomyces</taxon>
    </lineage>
</organism>
<dbReference type="EMBL" id="JAFEUF010000051">
    <property type="protein sequence ID" value="MBM7054780.1"/>
    <property type="molecule type" value="Genomic_DNA"/>
</dbReference>
<dbReference type="PIRSF" id="PIRSF033887">
    <property type="entry name" value="PduX"/>
    <property type="match status" value="1"/>
</dbReference>
<keyword evidence="1 4" id="KW-0808">Transferase</keyword>
<feature type="region of interest" description="Disordered" evidence="2">
    <location>
        <begin position="1"/>
        <end position="24"/>
    </location>
</feature>
<dbReference type="RefSeq" id="WP_205083035.1">
    <property type="nucleotide sequence ID" value="NZ_JAFEUF010000051.1"/>
</dbReference>
<evidence type="ECO:0000313" key="4">
    <source>
        <dbReference type="EMBL" id="MBM7054780.1"/>
    </source>
</evidence>
<evidence type="ECO:0000259" key="3">
    <source>
        <dbReference type="Pfam" id="PF00288"/>
    </source>
</evidence>
<dbReference type="SUPFAM" id="SSF54211">
    <property type="entry name" value="Ribosomal protein S5 domain 2-like"/>
    <property type="match status" value="1"/>
</dbReference>
<name>A0ABS2HVW8_9ACTN</name>
<comment type="caution">
    <text evidence="4">The sequence shown here is derived from an EMBL/GenBank/DDBJ whole genome shotgun (WGS) entry which is preliminary data.</text>
</comment>
<dbReference type="Gene3D" id="3.30.230.10">
    <property type="match status" value="1"/>
</dbReference>
<dbReference type="InterPro" id="IPR012363">
    <property type="entry name" value="PduX"/>
</dbReference>
<dbReference type="Pfam" id="PF00288">
    <property type="entry name" value="GHMP_kinases_N"/>
    <property type="match status" value="1"/>
</dbReference>
<proteinExistence type="predicted"/>
<keyword evidence="5" id="KW-1185">Reference proteome</keyword>
<keyword evidence="1 4" id="KW-0418">Kinase</keyword>
<sequence length="336" mass="34989">MEATPRTVLSETDGAARGTTDGAARGTGRAFGTFGELLQGVLPGSDRHFMVTFPVAAWSTASFQHFPDSSGLVVWPPHKRKALRIARLALAAAGHGGGGVLELDSDLPEGKGMASSSADLVATARAVAAALGTAFDAPTIESFLREIEPTDGVMYDEIVAYYHREAELREALGALPPLVIVAHDEGGQVDTIVHNRAAKPAGEAEKREYAQLLDRLCDAVRAGDLTTGGLGATRSAQLNARLRPRRRLPELERISATTGGLGVVCAHSGTVLGILYAADDPALETKVAAARAACAELPGATSVHRSLGTGDAWHSGARRAVPAPARSSHTDRAWGA</sequence>
<dbReference type="InterPro" id="IPR006204">
    <property type="entry name" value="GHMP_kinase_N_dom"/>
</dbReference>
<feature type="domain" description="GHMP kinase N-terminal" evidence="3">
    <location>
        <begin position="83"/>
        <end position="149"/>
    </location>
</feature>
<feature type="compositionally biased region" description="Low complexity" evidence="2">
    <location>
        <begin position="12"/>
        <end position="24"/>
    </location>
</feature>
<accession>A0ABS2HVW8</accession>